<dbReference type="GO" id="GO:0016020">
    <property type="term" value="C:membrane"/>
    <property type="evidence" value="ECO:0007669"/>
    <property type="project" value="UniProtKB-SubCell"/>
</dbReference>
<keyword evidence="8" id="KW-1185">Reference proteome</keyword>
<dbReference type="PANTHER" id="PTHR39583:SF2">
    <property type="entry name" value="TYPE II SECRETION SYSTEM PROTEIN J"/>
    <property type="match status" value="1"/>
</dbReference>
<name>A0A251X8K8_9GAMM</name>
<dbReference type="AlphaFoldDB" id="A0A251X8K8"/>
<comment type="subcellular location">
    <subcellularLocation>
        <location evidence="1">Membrane</location>
        <topology evidence="1">Single-pass membrane protein</topology>
    </subcellularLocation>
</comment>
<proteinExistence type="predicted"/>
<dbReference type="OrthoDB" id="5625532at2"/>
<dbReference type="PANTHER" id="PTHR39583">
    <property type="entry name" value="TYPE II SECRETION SYSTEM PROTEIN J-RELATED"/>
    <property type="match status" value="1"/>
</dbReference>
<dbReference type="EMBL" id="MSLT01000012">
    <property type="protein sequence ID" value="OUD14311.1"/>
    <property type="molecule type" value="Genomic_DNA"/>
</dbReference>
<evidence type="ECO:0000256" key="6">
    <source>
        <dbReference type="SAM" id="Phobius"/>
    </source>
</evidence>
<protein>
    <recommendedName>
        <fullName evidence="9">Type II secretion system protein GspI</fullName>
    </recommendedName>
</protein>
<organism evidence="7 8">
    <name type="scientific">Thioflexithrix psekupsensis</name>
    <dbReference type="NCBI Taxonomy" id="1570016"/>
    <lineage>
        <taxon>Bacteria</taxon>
        <taxon>Pseudomonadati</taxon>
        <taxon>Pseudomonadota</taxon>
        <taxon>Gammaproteobacteria</taxon>
        <taxon>Thiotrichales</taxon>
        <taxon>Thioflexithrix</taxon>
    </lineage>
</organism>
<keyword evidence="3 6" id="KW-0812">Transmembrane</keyword>
<reference evidence="7 8" key="1">
    <citation type="submission" date="2016-12" db="EMBL/GenBank/DDBJ databases">
        <title>Thioflexothrix psekupsii D3 genome sequencing and assembly.</title>
        <authorList>
            <person name="Fomenkov A."/>
            <person name="Vincze T."/>
            <person name="Grabovich M."/>
            <person name="Anton B.P."/>
            <person name="Dubinina G."/>
            <person name="Orlova M."/>
            <person name="Belousova E."/>
            <person name="Roberts R.J."/>
        </authorList>
    </citation>
    <scope>NUCLEOTIDE SEQUENCE [LARGE SCALE GENOMIC DNA]</scope>
    <source>
        <strain evidence="7">D3</strain>
    </source>
</reference>
<dbReference type="RefSeq" id="WP_086488093.1">
    <property type="nucleotide sequence ID" value="NZ_MSLT01000012.1"/>
</dbReference>
<dbReference type="PROSITE" id="PS00409">
    <property type="entry name" value="PROKAR_NTER_METHYL"/>
    <property type="match status" value="1"/>
</dbReference>
<evidence type="ECO:0000256" key="2">
    <source>
        <dbReference type="ARBA" id="ARBA00022481"/>
    </source>
</evidence>
<comment type="caution">
    <text evidence="7">The sequence shown here is derived from an EMBL/GenBank/DDBJ whole genome shotgun (WGS) entry which is preliminary data.</text>
</comment>
<feature type="transmembrane region" description="Helical" evidence="6">
    <location>
        <begin position="6"/>
        <end position="29"/>
    </location>
</feature>
<evidence type="ECO:0000256" key="4">
    <source>
        <dbReference type="ARBA" id="ARBA00022989"/>
    </source>
</evidence>
<dbReference type="Proteomes" id="UP000194798">
    <property type="component" value="Unassembled WGS sequence"/>
</dbReference>
<evidence type="ECO:0000256" key="5">
    <source>
        <dbReference type="ARBA" id="ARBA00023136"/>
    </source>
</evidence>
<keyword evidence="4 6" id="KW-1133">Transmembrane helix</keyword>
<evidence type="ECO:0008006" key="9">
    <source>
        <dbReference type="Google" id="ProtNLM"/>
    </source>
</evidence>
<evidence type="ECO:0000313" key="8">
    <source>
        <dbReference type="Proteomes" id="UP000194798"/>
    </source>
</evidence>
<dbReference type="InterPro" id="IPR012902">
    <property type="entry name" value="N_methyl_site"/>
</dbReference>
<keyword evidence="5 6" id="KW-0472">Membrane</keyword>
<evidence type="ECO:0000313" key="7">
    <source>
        <dbReference type="EMBL" id="OUD14311.1"/>
    </source>
</evidence>
<accession>A0A251X8K8</accession>
<dbReference type="Pfam" id="PF07963">
    <property type="entry name" value="N_methyl"/>
    <property type="match status" value="1"/>
</dbReference>
<dbReference type="NCBIfam" id="TIGR02532">
    <property type="entry name" value="IV_pilin_GFxxxE"/>
    <property type="match status" value="1"/>
</dbReference>
<gene>
    <name evidence="7" type="ORF">TPSD3_08285</name>
</gene>
<sequence length="140" mass="15668">MTQRGFTLLEALVALVLIATVGMALLSWLNSSLDSLSRMEHAQRRIEATRNALAFIDTLNPMQNPQGEAEIGVYTFRWQANLVKPEQDGVNHLGAQSLYKLGLYQVTIDIFQFNQLITQLSLTQVGYEQVRQPAALDFDG</sequence>
<evidence type="ECO:0000256" key="3">
    <source>
        <dbReference type="ARBA" id="ARBA00022692"/>
    </source>
</evidence>
<evidence type="ECO:0000256" key="1">
    <source>
        <dbReference type="ARBA" id="ARBA00004167"/>
    </source>
</evidence>
<dbReference type="InterPro" id="IPR051621">
    <property type="entry name" value="T2SS_protein_J"/>
</dbReference>
<keyword evidence="2" id="KW-0488">Methylation</keyword>